<proteinExistence type="predicted"/>
<dbReference type="PANTHER" id="PTHR46656">
    <property type="entry name" value="PUTATIVE-RELATED"/>
    <property type="match status" value="1"/>
</dbReference>
<dbReference type="EMBL" id="BNCQ01000040">
    <property type="protein sequence ID" value="GIM11673.1"/>
    <property type="molecule type" value="Genomic_DNA"/>
</dbReference>
<sequence>MDEVWVPTEASAAVLRESGVARRLVVVPLAVDTQELDRSRVQPLSLPPPNAMQVFGPRTSRKPSFIFISVFKWELRKGYDVLMRAFLEEFSPEPRQQSATVEQFRVTGPGNAVEARATGPAARAAIAGRRKGPAKAAEGPCSDKSDVVLYLLTKPFLPKASGAGLAEHVRKWARDAQPELDLNQVPRVYVMDGHVPRKDYVAMLAAADAFVLATRGEGWGLPILEAMSLGLPVIATNWSGPTAYLDERVGYPLSYSLKPVPSTEPYWFQGSQWAEPSVPHLRRLMRAIVSCSGRADAKARGEAALQRVQERFAQPVVSRLVAAELHRIASTTRGPRPTPGLLGADGLSESGSRSG</sequence>
<feature type="region of interest" description="Disordered" evidence="1">
    <location>
        <begin position="330"/>
        <end position="355"/>
    </location>
</feature>
<dbReference type="Proteomes" id="UP000722791">
    <property type="component" value="Unassembled WGS sequence"/>
</dbReference>
<evidence type="ECO:0000313" key="2">
    <source>
        <dbReference type="EMBL" id="GIM11673.1"/>
    </source>
</evidence>
<gene>
    <name evidence="2" type="ORF">Vretimale_15181</name>
</gene>
<protein>
    <recommendedName>
        <fullName evidence="4">Glycosyl transferase family 1 domain-containing protein</fullName>
    </recommendedName>
</protein>
<dbReference type="Pfam" id="PF13692">
    <property type="entry name" value="Glyco_trans_1_4"/>
    <property type="match status" value="1"/>
</dbReference>
<evidence type="ECO:0008006" key="4">
    <source>
        <dbReference type="Google" id="ProtNLM"/>
    </source>
</evidence>
<dbReference type="PANTHER" id="PTHR46656:SF3">
    <property type="entry name" value="PUTATIVE-RELATED"/>
    <property type="match status" value="1"/>
</dbReference>
<organism evidence="2 3">
    <name type="scientific">Volvox reticuliferus</name>
    <dbReference type="NCBI Taxonomy" id="1737510"/>
    <lineage>
        <taxon>Eukaryota</taxon>
        <taxon>Viridiplantae</taxon>
        <taxon>Chlorophyta</taxon>
        <taxon>core chlorophytes</taxon>
        <taxon>Chlorophyceae</taxon>
        <taxon>CS clade</taxon>
        <taxon>Chlamydomonadales</taxon>
        <taxon>Volvocaceae</taxon>
        <taxon>Volvox</taxon>
    </lineage>
</organism>
<dbReference type="AlphaFoldDB" id="A0A8J4LVE9"/>
<reference evidence="2" key="1">
    <citation type="journal article" date="2021" name="Proc. Natl. Acad. Sci. U.S.A.">
        <title>Three genomes in the algal genus Volvox reveal the fate of a haploid sex-determining region after a transition to homothallism.</title>
        <authorList>
            <person name="Yamamoto K."/>
            <person name="Hamaji T."/>
            <person name="Kawai-Toyooka H."/>
            <person name="Matsuzaki R."/>
            <person name="Takahashi F."/>
            <person name="Nishimura Y."/>
            <person name="Kawachi M."/>
            <person name="Noguchi H."/>
            <person name="Minakuchi Y."/>
            <person name="Umen J.G."/>
            <person name="Toyoda A."/>
            <person name="Nozaki H."/>
        </authorList>
    </citation>
    <scope>NUCLEOTIDE SEQUENCE</scope>
    <source>
        <strain evidence="2">NIES-3785</strain>
    </source>
</reference>
<dbReference type="SUPFAM" id="SSF53756">
    <property type="entry name" value="UDP-Glycosyltransferase/glycogen phosphorylase"/>
    <property type="match status" value="1"/>
</dbReference>
<comment type="caution">
    <text evidence="2">The sequence shown here is derived from an EMBL/GenBank/DDBJ whole genome shotgun (WGS) entry which is preliminary data.</text>
</comment>
<dbReference type="Gene3D" id="3.40.50.2000">
    <property type="entry name" value="Glycogen Phosphorylase B"/>
    <property type="match status" value="1"/>
</dbReference>
<name>A0A8J4LVE9_9CHLO</name>
<accession>A0A8J4LVE9</accession>
<evidence type="ECO:0000256" key="1">
    <source>
        <dbReference type="SAM" id="MobiDB-lite"/>
    </source>
</evidence>
<evidence type="ECO:0000313" key="3">
    <source>
        <dbReference type="Proteomes" id="UP000722791"/>
    </source>
</evidence>